<comment type="similarity">
    <text evidence="1">Belongs to the virb1 family.</text>
</comment>
<accession>A0A2U8VTU2</accession>
<keyword evidence="6" id="KW-1185">Reference proteome</keyword>
<keyword evidence="3" id="KW-0472">Membrane</keyword>
<evidence type="ECO:0000256" key="3">
    <source>
        <dbReference type="SAM" id="Phobius"/>
    </source>
</evidence>
<dbReference type="OrthoDB" id="8477976at2"/>
<dbReference type="EMBL" id="CP029551">
    <property type="protein sequence ID" value="AWN37105.1"/>
    <property type="molecule type" value="Genomic_DNA"/>
</dbReference>
<dbReference type="SUPFAM" id="SSF53955">
    <property type="entry name" value="Lysozyme-like"/>
    <property type="match status" value="1"/>
</dbReference>
<evidence type="ECO:0000256" key="2">
    <source>
        <dbReference type="SAM" id="MobiDB-lite"/>
    </source>
</evidence>
<dbReference type="RefSeq" id="WP_109952184.1">
    <property type="nucleotide sequence ID" value="NZ_CP029551.1"/>
</dbReference>
<reference evidence="5 6" key="1">
    <citation type="submission" date="2018-05" db="EMBL/GenBank/DDBJ databases">
        <title>Complete Genome Sequence of Methylobacterium sp. 17Sr1-43.</title>
        <authorList>
            <person name="Srinivasan S."/>
        </authorList>
    </citation>
    <scope>NUCLEOTIDE SEQUENCE [LARGE SCALE GENOMIC DNA]</scope>
    <source>
        <strain evidence="5 6">17Sr1-43</strain>
    </source>
</reference>
<evidence type="ECO:0000256" key="1">
    <source>
        <dbReference type="ARBA" id="ARBA00009387"/>
    </source>
</evidence>
<dbReference type="Gene3D" id="1.10.530.10">
    <property type="match status" value="1"/>
</dbReference>
<feature type="region of interest" description="Disordered" evidence="2">
    <location>
        <begin position="372"/>
        <end position="405"/>
    </location>
</feature>
<gene>
    <name evidence="5" type="ORF">DK427_16330</name>
</gene>
<organism evidence="5 6">
    <name type="scientific">Methylobacterium radiodurans</name>
    <dbReference type="NCBI Taxonomy" id="2202828"/>
    <lineage>
        <taxon>Bacteria</taxon>
        <taxon>Pseudomonadati</taxon>
        <taxon>Pseudomonadota</taxon>
        <taxon>Alphaproteobacteria</taxon>
        <taxon>Hyphomicrobiales</taxon>
        <taxon>Methylobacteriaceae</taxon>
        <taxon>Methylobacterium</taxon>
    </lineage>
</organism>
<dbReference type="Proteomes" id="UP000246058">
    <property type="component" value="Chromosome"/>
</dbReference>
<name>A0A2U8VTU2_9HYPH</name>
<evidence type="ECO:0000313" key="5">
    <source>
        <dbReference type="EMBL" id="AWN37105.1"/>
    </source>
</evidence>
<evidence type="ECO:0000313" key="6">
    <source>
        <dbReference type="Proteomes" id="UP000246058"/>
    </source>
</evidence>
<keyword evidence="3" id="KW-1133">Transmembrane helix</keyword>
<dbReference type="AlphaFoldDB" id="A0A2U8VTU2"/>
<keyword evidence="3" id="KW-0812">Transmembrane</keyword>
<protein>
    <submittedName>
        <fullName evidence="5">Lytic transglycosylase</fullName>
    </submittedName>
</protein>
<dbReference type="InterPro" id="IPR008258">
    <property type="entry name" value="Transglycosylase_SLT_dom_1"/>
</dbReference>
<evidence type="ECO:0000259" key="4">
    <source>
        <dbReference type="Pfam" id="PF01464"/>
    </source>
</evidence>
<sequence>MGVVPEPARCADDVSRLVPCETFCEDQTVAWLPRAVRGQERRSFAKTRRAKTRRGATLVAALLAGLALPQTAFAPVASAHDRIDLSPRAAQALEAQAAAEAVGAAASEIETPRDEVGSDAVWTGVPVPEQEPATTALIEGDLAALPQPVRDAAEEKIKFGPMSVPRRVVDTILRASEEAGVNPVYMMALADKESSFDTDVKAATSSAQGLFQFVTATWLEMIRDYGARYGLAAEAAAVKGRGGAISVADGMRQRVLSLRNDPYVACLMAAELVKRDRGRIEARVGRELSTTELYFAHFLGTASAGRFLSLSSDKPEASAQKAFRSAARANRSLFTQKSGKGRRGLTVAEVYERIDGMMDKRLSRYEGVAALARQPEPESDETPVRVAEPAETGRVQVTEALPAGL</sequence>
<feature type="transmembrane region" description="Helical" evidence="3">
    <location>
        <begin position="56"/>
        <end position="77"/>
    </location>
</feature>
<dbReference type="InterPro" id="IPR023346">
    <property type="entry name" value="Lysozyme-like_dom_sf"/>
</dbReference>
<feature type="domain" description="Transglycosylase SLT" evidence="4">
    <location>
        <begin position="172"/>
        <end position="218"/>
    </location>
</feature>
<dbReference type="Pfam" id="PF01464">
    <property type="entry name" value="SLT"/>
    <property type="match status" value="1"/>
</dbReference>
<proteinExistence type="inferred from homology"/>
<dbReference type="KEGG" id="meti:DK427_16330"/>